<organism evidence="3 4">
    <name type="scientific">Lentibacillus halodurans</name>
    <dbReference type="NCBI Taxonomy" id="237679"/>
    <lineage>
        <taxon>Bacteria</taxon>
        <taxon>Bacillati</taxon>
        <taxon>Bacillota</taxon>
        <taxon>Bacilli</taxon>
        <taxon>Bacillales</taxon>
        <taxon>Bacillaceae</taxon>
        <taxon>Lentibacillus</taxon>
    </lineage>
</organism>
<protein>
    <submittedName>
        <fullName evidence="3">Tripartite tricarboxylate transporter TctB family protein</fullName>
    </submittedName>
</protein>
<feature type="transmembrane region" description="Helical" evidence="1">
    <location>
        <begin position="80"/>
        <end position="110"/>
    </location>
</feature>
<dbReference type="STRING" id="237679.SAMN04488072_105141"/>
<dbReference type="EMBL" id="FOJW01000005">
    <property type="protein sequence ID" value="SFB01449.1"/>
    <property type="molecule type" value="Genomic_DNA"/>
</dbReference>
<accession>A0A1I0XK02</accession>
<keyword evidence="4" id="KW-1185">Reference proteome</keyword>
<dbReference type="InterPro" id="IPR009936">
    <property type="entry name" value="DUF1468"/>
</dbReference>
<proteinExistence type="predicted"/>
<dbReference type="Proteomes" id="UP000198642">
    <property type="component" value="Unassembled WGS sequence"/>
</dbReference>
<evidence type="ECO:0000313" key="3">
    <source>
        <dbReference type="EMBL" id="SFB01449.1"/>
    </source>
</evidence>
<name>A0A1I0XK02_9BACI</name>
<reference evidence="3 4" key="1">
    <citation type="submission" date="2016-10" db="EMBL/GenBank/DDBJ databases">
        <authorList>
            <person name="de Groot N.N."/>
        </authorList>
    </citation>
    <scope>NUCLEOTIDE SEQUENCE [LARGE SCALE GENOMIC DNA]</scope>
    <source>
        <strain evidence="3 4">CGMCC 1.3702</strain>
    </source>
</reference>
<dbReference type="RefSeq" id="WP_090236122.1">
    <property type="nucleotide sequence ID" value="NZ_FOJW01000005.1"/>
</dbReference>
<evidence type="ECO:0000313" key="4">
    <source>
        <dbReference type="Proteomes" id="UP000198642"/>
    </source>
</evidence>
<feature type="transmembrane region" description="Helical" evidence="1">
    <location>
        <begin position="35"/>
        <end position="53"/>
    </location>
</feature>
<sequence>MTKSALSIAFSAGLFLVLIWMAWEAANFQELASYFPFYISLIAIVLIVVDLITQLRKVRKKEVDDKDEISKKETGAVIKYILWFVGYLLMMLLIGFLIGTSVFLLLFLLLETKLKLIKAVPITALTIAVILLLGRIMSLEWPSGMIGI</sequence>
<gene>
    <name evidence="3" type="ORF">SAMN04488072_105141</name>
</gene>
<feature type="domain" description="DUF1468" evidence="2">
    <location>
        <begin position="10"/>
        <end position="139"/>
    </location>
</feature>
<evidence type="ECO:0000256" key="1">
    <source>
        <dbReference type="SAM" id="Phobius"/>
    </source>
</evidence>
<feature type="transmembrane region" description="Helical" evidence="1">
    <location>
        <begin position="5"/>
        <end position="23"/>
    </location>
</feature>
<dbReference type="Pfam" id="PF07331">
    <property type="entry name" value="TctB"/>
    <property type="match status" value="1"/>
</dbReference>
<keyword evidence="1" id="KW-0812">Transmembrane</keyword>
<evidence type="ECO:0000259" key="2">
    <source>
        <dbReference type="Pfam" id="PF07331"/>
    </source>
</evidence>
<keyword evidence="1" id="KW-1133">Transmembrane helix</keyword>
<keyword evidence="1" id="KW-0472">Membrane</keyword>
<feature type="transmembrane region" description="Helical" evidence="1">
    <location>
        <begin position="116"/>
        <end position="136"/>
    </location>
</feature>
<dbReference type="AlphaFoldDB" id="A0A1I0XK02"/>